<dbReference type="EMBL" id="JAJSON010000007">
    <property type="protein sequence ID" value="MCG9970426.1"/>
    <property type="molecule type" value="Genomic_DNA"/>
</dbReference>
<sequence length="136" mass="15894">MKEDLIKLITEINLEFNGELIEESIEKYVNRLLGNAEVILQYSHEDLVGCIAFYGNDKKRKKGFISFIGVKKSYRDRGLGKILLDSSIAYLKNNDFRELGLEVIKNNEKALKFYHQRGFSSVEDREQRIFMIKKLL</sequence>
<dbReference type="GO" id="GO:0016747">
    <property type="term" value="F:acyltransferase activity, transferring groups other than amino-acyl groups"/>
    <property type="evidence" value="ECO:0007669"/>
    <property type="project" value="InterPro"/>
</dbReference>
<dbReference type="PROSITE" id="PS51186">
    <property type="entry name" value="GNAT"/>
    <property type="match status" value="1"/>
</dbReference>
<keyword evidence="5" id="KW-1185">Reference proteome</keyword>
<evidence type="ECO:0000256" key="2">
    <source>
        <dbReference type="ARBA" id="ARBA00023315"/>
    </source>
</evidence>
<comment type="caution">
    <text evidence="4">The sequence shown here is derived from an EMBL/GenBank/DDBJ whole genome shotgun (WGS) entry which is preliminary data.</text>
</comment>
<protein>
    <submittedName>
        <fullName evidence="4">GNAT family N-acetyltransferase</fullName>
    </submittedName>
</protein>
<name>A0A9X2A5V3_9FLAO</name>
<dbReference type="Gene3D" id="3.40.630.30">
    <property type="match status" value="1"/>
</dbReference>
<organism evidence="4 5">
    <name type="scientific">Christiangramia crocea</name>
    <dbReference type="NCBI Taxonomy" id="2904124"/>
    <lineage>
        <taxon>Bacteria</taxon>
        <taxon>Pseudomonadati</taxon>
        <taxon>Bacteroidota</taxon>
        <taxon>Flavobacteriia</taxon>
        <taxon>Flavobacteriales</taxon>
        <taxon>Flavobacteriaceae</taxon>
        <taxon>Christiangramia</taxon>
    </lineage>
</organism>
<dbReference type="CDD" id="cd04301">
    <property type="entry name" value="NAT_SF"/>
    <property type="match status" value="1"/>
</dbReference>
<dbReference type="SUPFAM" id="SSF55729">
    <property type="entry name" value="Acyl-CoA N-acyltransferases (Nat)"/>
    <property type="match status" value="1"/>
</dbReference>
<dbReference type="PANTHER" id="PTHR43420">
    <property type="entry name" value="ACETYLTRANSFERASE"/>
    <property type="match status" value="1"/>
</dbReference>
<accession>A0A9X2A5V3</accession>
<evidence type="ECO:0000313" key="5">
    <source>
        <dbReference type="Proteomes" id="UP001139344"/>
    </source>
</evidence>
<evidence type="ECO:0000313" key="4">
    <source>
        <dbReference type="EMBL" id="MCG9970426.1"/>
    </source>
</evidence>
<dbReference type="AlphaFoldDB" id="A0A9X2A5V3"/>
<dbReference type="InterPro" id="IPR000182">
    <property type="entry name" value="GNAT_dom"/>
</dbReference>
<dbReference type="Proteomes" id="UP001139344">
    <property type="component" value="Unassembled WGS sequence"/>
</dbReference>
<keyword evidence="2" id="KW-0012">Acyltransferase</keyword>
<dbReference type="Pfam" id="PF00583">
    <property type="entry name" value="Acetyltransf_1"/>
    <property type="match status" value="1"/>
</dbReference>
<evidence type="ECO:0000256" key="1">
    <source>
        <dbReference type="ARBA" id="ARBA00022679"/>
    </source>
</evidence>
<dbReference type="RefSeq" id="WP_240095724.1">
    <property type="nucleotide sequence ID" value="NZ_JAJSON010000007.1"/>
</dbReference>
<dbReference type="PANTHER" id="PTHR43420:SF12">
    <property type="entry name" value="N-ACETYLTRANSFERASE DOMAIN-CONTAINING PROTEIN"/>
    <property type="match status" value="1"/>
</dbReference>
<dbReference type="InterPro" id="IPR016181">
    <property type="entry name" value="Acyl_CoA_acyltransferase"/>
</dbReference>
<evidence type="ECO:0000259" key="3">
    <source>
        <dbReference type="PROSITE" id="PS51186"/>
    </source>
</evidence>
<proteinExistence type="predicted"/>
<gene>
    <name evidence="4" type="ORF">LU635_02160</name>
</gene>
<feature type="domain" description="N-acetyltransferase" evidence="3">
    <location>
        <begin position="1"/>
        <end position="136"/>
    </location>
</feature>
<dbReference type="InterPro" id="IPR050680">
    <property type="entry name" value="YpeA/RimI_acetyltransf"/>
</dbReference>
<keyword evidence="1" id="KW-0808">Transferase</keyword>
<reference evidence="4" key="1">
    <citation type="submission" date="2021-12" db="EMBL/GenBank/DDBJ databases">
        <title>Description of Gramella crocea sp. nov., a new bacterium isolated from activated sludge.</title>
        <authorList>
            <person name="Zhang X."/>
        </authorList>
    </citation>
    <scope>NUCLEOTIDE SEQUENCE</scope>
    <source>
        <strain evidence="4">YB25</strain>
    </source>
</reference>